<evidence type="ECO:0000313" key="2">
    <source>
        <dbReference type="Proteomes" id="UP000219374"/>
    </source>
</evidence>
<evidence type="ECO:0000313" key="1">
    <source>
        <dbReference type="EMBL" id="SOD52828.1"/>
    </source>
</evidence>
<dbReference type="EMBL" id="OCND01000002">
    <property type="protein sequence ID" value="SOD52828.1"/>
    <property type="molecule type" value="Genomic_DNA"/>
</dbReference>
<dbReference type="AlphaFoldDB" id="A0A286D2E0"/>
<gene>
    <name evidence="1" type="ORF">SAMN06296416_102102</name>
</gene>
<sequence>MDGVCMSIDPSNFHPVNVADTCSVWNILSSIRLRSAAKEARCDFCITSFVQYECLIKPRKSPTNADHELRRRLKAEQLRGEFVAHSCDIGGLQDITVLENRKRLGMGEISSIAFAMRTGQAVLTDDQKARKLASSAGHSLVQTTPHLFSWLLFTRRLGDSDVPVVVSQHKELEGDLAPHLERAYGLALQCSLNARPASA</sequence>
<organism evidence="1 2">
    <name type="scientific">Pseudoxanthomonas wuyuanensis</name>
    <dbReference type="NCBI Taxonomy" id="1073196"/>
    <lineage>
        <taxon>Bacteria</taxon>
        <taxon>Pseudomonadati</taxon>
        <taxon>Pseudomonadota</taxon>
        <taxon>Gammaproteobacteria</taxon>
        <taxon>Lysobacterales</taxon>
        <taxon>Lysobacteraceae</taxon>
        <taxon>Pseudoxanthomonas</taxon>
    </lineage>
</organism>
<name>A0A286D2E0_9GAMM</name>
<reference evidence="1 2" key="1">
    <citation type="submission" date="2017-09" db="EMBL/GenBank/DDBJ databases">
        <authorList>
            <person name="Ehlers B."/>
            <person name="Leendertz F.H."/>
        </authorList>
    </citation>
    <scope>NUCLEOTIDE SEQUENCE [LARGE SCALE GENOMIC DNA]</scope>
    <source>
        <strain evidence="1 2">CGMCC 1.10978</strain>
    </source>
</reference>
<keyword evidence="2" id="KW-1185">Reference proteome</keyword>
<evidence type="ECO:0008006" key="3">
    <source>
        <dbReference type="Google" id="ProtNLM"/>
    </source>
</evidence>
<protein>
    <recommendedName>
        <fullName evidence="3">PIN domain-containing protein</fullName>
    </recommendedName>
</protein>
<accession>A0A286D2E0</accession>
<proteinExistence type="predicted"/>
<dbReference type="Proteomes" id="UP000219374">
    <property type="component" value="Unassembled WGS sequence"/>
</dbReference>